<dbReference type="HOGENOM" id="CLU_149796_0_0_9"/>
<dbReference type="EMBL" id="CP009920">
    <property type="protein sequence ID" value="AJI21549.1"/>
    <property type="molecule type" value="Genomic_DNA"/>
</dbReference>
<dbReference type="AlphaFoldDB" id="A0A0B6ANX5"/>
<name>A0A0B6ANX5_PRIM2</name>
<dbReference type="InterPro" id="IPR031681">
    <property type="entry name" value="YwqH-like"/>
</dbReference>
<organism evidence="1 2">
    <name type="scientific">Priestia megaterium (strain ATCC 14581 / DSM 32 / CCUG 1817 / JCM 2506 / NBRC 15308 / NCIMB 9376 / NCTC 10342 / NRRL B-14308 / VKM B-512 / Ford 19)</name>
    <name type="common">Bacillus megaterium</name>
    <dbReference type="NCBI Taxonomy" id="1348623"/>
    <lineage>
        <taxon>Bacteria</taxon>
        <taxon>Bacillati</taxon>
        <taxon>Bacillota</taxon>
        <taxon>Bacilli</taxon>
        <taxon>Bacillales</taxon>
        <taxon>Bacillaceae</taxon>
        <taxon>Priestia</taxon>
    </lineage>
</organism>
<gene>
    <name evidence="1" type="ORF">BG04_5151</name>
</gene>
<dbReference type="KEGG" id="bmeg:BG04_5151"/>
<dbReference type="GeneID" id="93643112"/>
<accession>A0A0B6ANX5</accession>
<evidence type="ECO:0000313" key="2">
    <source>
        <dbReference type="Proteomes" id="UP000031829"/>
    </source>
</evidence>
<reference evidence="1 2" key="1">
    <citation type="journal article" date="2015" name="Genome Announc.">
        <title>Complete genome sequences for 35 biothreat assay-relevant bacillus species.</title>
        <authorList>
            <person name="Johnson S.L."/>
            <person name="Daligault H.E."/>
            <person name="Davenport K.W."/>
            <person name="Jaissle J."/>
            <person name="Frey K.G."/>
            <person name="Ladner J.T."/>
            <person name="Broomall S.M."/>
            <person name="Bishop-Lilly K.A."/>
            <person name="Bruce D.C."/>
            <person name="Gibbons H.S."/>
            <person name="Coyne S.R."/>
            <person name="Lo C.C."/>
            <person name="Meincke L."/>
            <person name="Munk A.C."/>
            <person name="Koroleva G.I."/>
            <person name="Rosenzweig C.N."/>
            <person name="Palacios G.F."/>
            <person name="Redden C.L."/>
            <person name="Minogue T.D."/>
            <person name="Chain P.S."/>
        </authorList>
    </citation>
    <scope>NUCLEOTIDE SEQUENCE [LARGE SCALE GENOMIC DNA]</scope>
    <source>
        <strain evidence="2">ATCC 14581 / DSM 32 / JCM 2506 / NBRC 15308 / NCIMB 9376 / NCTC 10342 / NRRL B-14308 / VKM B-512</strain>
    </source>
</reference>
<protein>
    <recommendedName>
        <fullName evidence="3">DUF5082 domain-containing protein</fullName>
    </recommendedName>
</protein>
<evidence type="ECO:0008006" key="3">
    <source>
        <dbReference type="Google" id="ProtNLM"/>
    </source>
</evidence>
<dbReference type="RefSeq" id="WP_034651415.1">
    <property type="nucleotide sequence ID" value="NZ_BCVB01000010.1"/>
</dbReference>
<sequence length="143" mass="15568">MGLGSVLDGLLGEVSGRVSDVEGKISKLRTAKSKIEHEQAVSLKEIEHIKKPELGDKWTGTLSDDFDEKRTAAYDNIKGILDGDYDGYIREIETKIWALEAEKGALSGLNAAIGEADSLLAKGEEAYDAVENKISEIRRGLFS</sequence>
<dbReference type="Pfam" id="PF16888">
    <property type="entry name" value="YwqH-like"/>
    <property type="match status" value="1"/>
</dbReference>
<dbReference type="Proteomes" id="UP000031829">
    <property type="component" value="Chromosome"/>
</dbReference>
<proteinExistence type="predicted"/>
<evidence type="ECO:0000313" key="1">
    <source>
        <dbReference type="EMBL" id="AJI21549.1"/>
    </source>
</evidence>